<keyword evidence="2" id="KW-0547">Nucleotide-binding</keyword>
<accession>A0A3B4AGQ3</accession>
<evidence type="ECO:0000313" key="5">
    <source>
        <dbReference type="Ensembl" id="ENSPMGP00000016262.1"/>
    </source>
</evidence>
<evidence type="ECO:0000256" key="2">
    <source>
        <dbReference type="ARBA" id="ARBA00022741"/>
    </source>
</evidence>
<keyword evidence="3" id="KW-0342">GTP-binding</keyword>
<dbReference type="Gene3D" id="3.40.50.300">
    <property type="entry name" value="P-loop containing nucleotide triphosphate hydrolases"/>
    <property type="match status" value="1"/>
</dbReference>
<protein>
    <recommendedName>
        <fullName evidence="4">AIG1-type G domain-containing protein</fullName>
    </recommendedName>
</protein>
<dbReference type="Proteomes" id="UP000261520">
    <property type="component" value="Unplaced"/>
</dbReference>
<evidence type="ECO:0000256" key="1">
    <source>
        <dbReference type="ARBA" id="ARBA00008535"/>
    </source>
</evidence>
<keyword evidence="6" id="KW-1185">Reference proteome</keyword>
<dbReference type="InterPro" id="IPR027417">
    <property type="entry name" value="P-loop_NTPase"/>
</dbReference>
<dbReference type="InterPro" id="IPR045058">
    <property type="entry name" value="GIMA/IAN/Toc"/>
</dbReference>
<evidence type="ECO:0000259" key="4">
    <source>
        <dbReference type="PROSITE" id="PS51720"/>
    </source>
</evidence>
<dbReference type="FunFam" id="3.40.50.300:FF:000366">
    <property type="entry name" value="GTPase, IMAP family member 2"/>
    <property type="match status" value="1"/>
</dbReference>
<proteinExistence type="inferred from homology"/>
<sequence length="239" mass="27559">IILVGQSGSENSAAGNIILGKKVFENSFPKTDATNACQSEESESEGDGYISIINTAGLLDSNEKQKIYILNCTVVHSFPGPHAILLVINVKARFTEEERAAVKWIEDHFGSDASMYTILLFTHTDLLEDKTLDEFISESDHLRHLKDQCGGRYHAFKNNNIQDRSQVKGLLDKIEKMVKENGREHYTNDMYREAQRIIDDAKERFKPLYQKFKEQKQSRDRQYQMKWEWDCLYSLLGQN</sequence>
<dbReference type="PANTHER" id="PTHR10903:SF188">
    <property type="entry name" value="GTPASE IMAP FAMILY MEMBER 2-LIKE-RELATED"/>
    <property type="match status" value="1"/>
</dbReference>
<name>A0A3B4AGQ3_9GOBI</name>
<dbReference type="STRING" id="409849.ENSPMGP00000016262"/>
<dbReference type="AlphaFoldDB" id="A0A3B4AGQ3"/>
<dbReference type="PANTHER" id="PTHR10903">
    <property type="entry name" value="GTPASE, IMAP FAMILY MEMBER-RELATED"/>
    <property type="match status" value="1"/>
</dbReference>
<dbReference type="InterPro" id="IPR006703">
    <property type="entry name" value="G_AIG1"/>
</dbReference>
<comment type="similarity">
    <text evidence="1">Belongs to the TRAFAC class TrmE-Era-EngA-EngB-Septin-like GTPase superfamily. AIG1/Toc34/Toc159-like paraseptin GTPase family. IAN subfamily.</text>
</comment>
<reference evidence="5" key="2">
    <citation type="submission" date="2025-09" db="UniProtKB">
        <authorList>
            <consortium name="Ensembl"/>
        </authorList>
    </citation>
    <scope>IDENTIFICATION</scope>
</reference>
<dbReference type="Ensembl" id="ENSPMGT00000017353.1">
    <property type="protein sequence ID" value="ENSPMGP00000016262.1"/>
    <property type="gene ID" value="ENSPMGG00000013346.1"/>
</dbReference>
<dbReference type="Pfam" id="PF04548">
    <property type="entry name" value="AIG1"/>
    <property type="match status" value="1"/>
</dbReference>
<evidence type="ECO:0000313" key="6">
    <source>
        <dbReference type="Proteomes" id="UP000261520"/>
    </source>
</evidence>
<organism evidence="5 6">
    <name type="scientific">Periophthalmus magnuspinnatus</name>
    <dbReference type="NCBI Taxonomy" id="409849"/>
    <lineage>
        <taxon>Eukaryota</taxon>
        <taxon>Metazoa</taxon>
        <taxon>Chordata</taxon>
        <taxon>Craniata</taxon>
        <taxon>Vertebrata</taxon>
        <taxon>Euteleostomi</taxon>
        <taxon>Actinopterygii</taxon>
        <taxon>Neopterygii</taxon>
        <taxon>Teleostei</taxon>
        <taxon>Neoteleostei</taxon>
        <taxon>Acanthomorphata</taxon>
        <taxon>Gobiaria</taxon>
        <taxon>Gobiiformes</taxon>
        <taxon>Gobioidei</taxon>
        <taxon>Gobiidae</taxon>
        <taxon>Oxudercinae</taxon>
        <taxon>Periophthalmus</taxon>
    </lineage>
</organism>
<evidence type="ECO:0000256" key="3">
    <source>
        <dbReference type="ARBA" id="ARBA00023134"/>
    </source>
</evidence>
<dbReference type="GO" id="GO:0005525">
    <property type="term" value="F:GTP binding"/>
    <property type="evidence" value="ECO:0007669"/>
    <property type="project" value="UniProtKB-KW"/>
</dbReference>
<dbReference type="SUPFAM" id="SSF52540">
    <property type="entry name" value="P-loop containing nucleoside triphosphate hydrolases"/>
    <property type="match status" value="1"/>
</dbReference>
<reference evidence="5" key="1">
    <citation type="submission" date="2025-08" db="UniProtKB">
        <authorList>
            <consortium name="Ensembl"/>
        </authorList>
    </citation>
    <scope>IDENTIFICATION</scope>
</reference>
<dbReference type="PROSITE" id="PS51720">
    <property type="entry name" value="G_AIG1"/>
    <property type="match status" value="1"/>
</dbReference>
<feature type="domain" description="AIG1-type G" evidence="4">
    <location>
        <begin position="1"/>
        <end position="195"/>
    </location>
</feature>